<dbReference type="GO" id="GO:0008080">
    <property type="term" value="F:N-acetyltransferase activity"/>
    <property type="evidence" value="ECO:0007669"/>
    <property type="project" value="InterPro"/>
</dbReference>
<gene>
    <name evidence="3" type="ORF">EV186_109184</name>
</gene>
<proteinExistence type="predicted"/>
<evidence type="ECO:0000313" key="3">
    <source>
        <dbReference type="EMBL" id="TDP91192.1"/>
    </source>
</evidence>
<dbReference type="SUPFAM" id="SSF55729">
    <property type="entry name" value="Acyl-CoA N-acyltransferases (Nat)"/>
    <property type="match status" value="1"/>
</dbReference>
<dbReference type="EMBL" id="SNXZ01000009">
    <property type="protein sequence ID" value="TDP91192.1"/>
    <property type="molecule type" value="Genomic_DNA"/>
</dbReference>
<dbReference type="PANTHER" id="PTHR13947:SF37">
    <property type="entry name" value="LD18367P"/>
    <property type="match status" value="1"/>
</dbReference>
<protein>
    <submittedName>
        <fullName evidence="3">Acetyltransferase (GNAT) family protein</fullName>
    </submittedName>
</protein>
<dbReference type="InterPro" id="IPR016181">
    <property type="entry name" value="Acyl_CoA_acyltransferase"/>
</dbReference>
<keyword evidence="4" id="KW-1185">Reference proteome</keyword>
<dbReference type="InterPro" id="IPR000182">
    <property type="entry name" value="GNAT_dom"/>
</dbReference>
<dbReference type="Proteomes" id="UP000295444">
    <property type="component" value="Unassembled WGS sequence"/>
</dbReference>
<dbReference type="Pfam" id="PF13508">
    <property type="entry name" value="Acetyltransf_7"/>
    <property type="match status" value="1"/>
</dbReference>
<dbReference type="RefSeq" id="WP_133853962.1">
    <property type="nucleotide sequence ID" value="NZ_SNXZ01000009.1"/>
</dbReference>
<keyword evidence="1 3" id="KW-0808">Transferase</keyword>
<dbReference type="AlphaFoldDB" id="A0A4R6RW05"/>
<accession>A0A4R6RW05</accession>
<evidence type="ECO:0000256" key="1">
    <source>
        <dbReference type="ARBA" id="ARBA00022679"/>
    </source>
</evidence>
<dbReference type="OrthoDB" id="9805924at2"/>
<comment type="caution">
    <text evidence="3">The sequence shown here is derived from an EMBL/GenBank/DDBJ whole genome shotgun (WGS) entry which is preliminary data.</text>
</comment>
<feature type="domain" description="N-acetyltransferase" evidence="2">
    <location>
        <begin position="4"/>
        <end position="170"/>
    </location>
</feature>
<evidence type="ECO:0000259" key="2">
    <source>
        <dbReference type="PROSITE" id="PS51186"/>
    </source>
</evidence>
<organism evidence="3 4">
    <name type="scientific">Labedaea rhizosphaerae</name>
    <dbReference type="NCBI Taxonomy" id="598644"/>
    <lineage>
        <taxon>Bacteria</taxon>
        <taxon>Bacillati</taxon>
        <taxon>Actinomycetota</taxon>
        <taxon>Actinomycetes</taxon>
        <taxon>Pseudonocardiales</taxon>
        <taxon>Pseudonocardiaceae</taxon>
        <taxon>Labedaea</taxon>
    </lineage>
</organism>
<name>A0A4R6RW05_LABRH</name>
<dbReference type="PROSITE" id="PS51186">
    <property type="entry name" value="GNAT"/>
    <property type="match status" value="1"/>
</dbReference>
<sequence length="183" mass="20134">MSEVVVRRLAPESAGDRALMDSLSALVNEVYAEAERGLWRDGADRTSAAELAEMTAAGRIVVATVDGEVVGCVRVDRLAEDLGEFGMLAADRRCRGAGVGRELIRFAEQASLAEGCARMQLELLVPREWKHPSKEFVAAWYERLGYRLTHVGEPAEYLPELAPLLATTCDFRLYHKDLGQRAG</sequence>
<evidence type="ECO:0000313" key="4">
    <source>
        <dbReference type="Proteomes" id="UP000295444"/>
    </source>
</evidence>
<dbReference type="Gene3D" id="3.40.630.30">
    <property type="match status" value="1"/>
</dbReference>
<dbReference type="InterPro" id="IPR050769">
    <property type="entry name" value="NAT_camello-type"/>
</dbReference>
<dbReference type="CDD" id="cd04301">
    <property type="entry name" value="NAT_SF"/>
    <property type="match status" value="1"/>
</dbReference>
<reference evidence="3 4" key="1">
    <citation type="submission" date="2019-03" db="EMBL/GenBank/DDBJ databases">
        <title>Genomic Encyclopedia of Type Strains, Phase IV (KMG-IV): sequencing the most valuable type-strain genomes for metagenomic binning, comparative biology and taxonomic classification.</title>
        <authorList>
            <person name="Goeker M."/>
        </authorList>
    </citation>
    <scope>NUCLEOTIDE SEQUENCE [LARGE SCALE GENOMIC DNA]</scope>
    <source>
        <strain evidence="3 4">DSM 45361</strain>
    </source>
</reference>
<dbReference type="PANTHER" id="PTHR13947">
    <property type="entry name" value="GNAT FAMILY N-ACETYLTRANSFERASE"/>
    <property type="match status" value="1"/>
</dbReference>